<keyword evidence="9" id="KW-1185">Reference proteome</keyword>
<dbReference type="CDD" id="cd02440">
    <property type="entry name" value="AdoMet_MTases"/>
    <property type="match status" value="1"/>
</dbReference>
<evidence type="ECO:0000256" key="2">
    <source>
        <dbReference type="ARBA" id="ARBA00022679"/>
    </source>
</evidence>
<feature type="transmembrane region" description="Helical" evidence="4">
    <location>
        <begin position="65"/>
        <end position="86"/>
    </location>
</feature>
<evidence type="ECO:0000256" key="3">
    <source>
        <dbReference type="ARBA" id="ARBA00023115"/>
    </source>
</evidence>
<dbReference type="AlphaFoldDB" id="A0A1V0TTE6"/>
<protein>
    <recommendedName>
        <fullName evidence="4">Polyamine aminopropyltransferase</fullName>
    </recommendedName>
    <alternativeName>
        <fullName evidence="4">Putrescine aminopropyltransferase</fullName>
        <shortName evidence="4">PAPT</shortName>
    </alternativeName>
    <alternativeName>
        <fullName evidence="4">Spermidine synthase</fullName>
        <shortName evidence="4">SPDS</shortName>
        <shortName evidence="4">SPDSY</shortName>
        <ecNumber evidence="4">2.5.1.16</ecNumber>
    </alternativeName>
</protein>
<evidence type="ECO:0000256" key="5">
    <source>
        <dbReference type="PROSITE-ProRule" id="PRU00354"/>
    </source>
</evidence>
<dbReference type="GO" id="GO:0010487">
    <property type="term" value="F:thermospermine synthase activity"/>
    <property type="evidence" value="ECO:0007669"/>
    <property type="project" value="UniProtKB-ARBA"/>
</dbReference>
<dbReference type="HAMAP" id="MF_00198">
    <property type="entry name" value="Spermidine_synth"/>
    <property type="match status" value="1"/>
</dbReference>
<feature type="transmembrane region" description="Helical" evidence="4">
    <location>
        <begin position="128"/>
        <end position="151"/>
    </location>
</feature>
<comment type="catalytic activity">
    <reaction evidence="4">
        <text>S-adenosyl 3-(methylsulfanyl)propylamine + putrescine = S-methyl-5'-thioadenosine + spermidine + H(+)</text>
        <dbReference type="Rhea" id="RHEA:12721"/>
        <dbReference type="ChEBI" id="CHEBI:15378"/>
        <dbReference type="ChEBI" id="CHEBI:17509"/>
        <dbReference type="ChEBI" id="CHEBI:57443"/>
        <dbReference type="ChEBI" id="CHEBI:57834"/>
        <dbReference type="ChEBI" id="CHEBI:326268"/>
        <dbReference type="EC" id="2.5.1.16"/>
    </reaction>
</comment>
<dbReference type="InterPro" id="IPR029063">
    <property type="entry name" value="SAM-dependent_MTases_sf"/>
</dbReference>
<sequence length="591" mass="61920">MIDPSEPAVPGALGPPETLETVRLPVPSGLGRLLVLAVVFVCAACGLVYELELVALASYLVGDSVAQTSVVLSVMVFAMGIGALLAKRMRCRAAVGFGAVEALLALVGGSSAMALYACFAWFGQSRSALVGFSLVIGVLIGAEVPLLMTLIQRIRRQDAGGAVADLFAADYVGALVGGLAFPFLLLPRLGQLTGALVTGAVNAVAGGALVLWLFRRDLTPRTRWLLLLVNVLVLALLATGTLLASSFERAARRAVYGPGVRVAVQTGVQEVVMTGGTGGGAGAGRGRKGSGGPLELYLDGRLRVSEINEYRYHEALVHPVMAGGPQARVLVLGGGDGLAVREILRYRAVRSVTVVELDPGVLRLARTDPGLSRLNHHALRDPRVHTVTADAFDWLRQRRAADSGGRSPGPSRRGRPGGRASAPYDVIISDLPDPGITVSTKLYSQEFYGLAARLLAPGGRLVVHAGAPTQRPRSYWTVEATMRSVGLVTVPYRVPGRPADFSGAPDRATGPEGSPATLPPGSCSAVAARGGNMFWGFVLAARRPPRLDLAPDAPPLVSVTRAGLRADERGAAADRIPLLRPSTLMHPRYQG</sequence>
<dbReference type="OrthoDB" id="9793120at2"/>
<dbReference type="SUPFAM" id="SSF103473">
    <property type="entry name" value="MFS general substrate transporter"/>
    <property type="match status" value="1"/>
</dbReference>
<keyword evidence="4" id="KW-1003">Cell membrane</keyword>
<dbReference type="InterPro" id="IPR030373">
    <property type="entry name" value="PABS_CS"/>
</dbReference>
<accession>A0A1V0TTE6</accession>
<dbReference type="NCBIfam" id="NF002956">
    <property type="entry name" value="PRK03612.1"/>
    <property type="match status" value="1"/>
</dbReference>
<comment type="subunit">
    <text evidence="4">Homodimer or homotetramer.</text>
</comment>
<keyword evidence="4" id="KW-1133">Transmembrane helix</keyword>
<dbReference type="PROSITE" id="PS51006">
    <property type="entry name" value="PABS_2"/>
    <property type="match status" value="1"/>
</dbReference>
<feature type="transmembrane region" description="Helical" evidence="4">
    <location>
        <begin position="33"/>
        <end position="59"/>
    </location>
</feature>
<dbReference type="Gene3D" id="3.40.50.150">
    <property type="entry name" value="Vaccinia Virus protein VP39"/>
    <property type="match status" value="1"/>
</dbReference>
<dbReference type="Proteomes" id="UP000192726">
    <property type="component" value="Chromosome"/>
</dbReference>
<feature type="transmembrane region" description="Helical" evidence="4">
    <location>
        <begin position="192"/>
        <end position="213"/>
    </location>
</feature>
<feature type="binding site" evidence="4">
    <location>
        <position position="356"/>
    </location>
    <ligand>
        <name>S-methyl-5'-thioadenosine</name>
        <dbReference type="ChEBI" id="CHEBI:17509"/>
    </ligand>
</feature>
<comment type="caution">
    <text evidence="4">Lacks conserved residue(s) required for the propagation of feature annotation.</text>
</comment>
<evidence type="ECO:0000259" key="7">
    <source>
        <dbReference type="PROSITE" id="PS51006"/>
    </source>
</evidence>
<dbReference type="PANTHER" id="PTHR43317:SF1">
    <property type="entry name" value="THERMOSPERMINE SYNTHASE ACAULIS5"/>
    <property type="match status" value="1"/>
</dbReference>
<dbReference type="InterPro" id="IPR036259">
    <property type="entry name" value="MFS_trans_sf"/>
</dbReference>
<name>A0A1V0TTE6_9ACTN</name>
<feature type="active site" description="Proton acceptor" evidence="4 5">
    <location>
        <position position="430"/>
    </location>
</feature>
<comment type="subcellular location">
    <subcellularLocation>
        <location evidence="4">Cell membrane</location>
        <topology evidence="4">Multi-pass membrane protein</topology>
    </subcellularLocation>
</comment>
<dbReference type="InterPro" id="IPR030374">
    <property type="entry name" value="PABS"/>
</dbReference>
<feature type="region of interest" description="Disordered" evidence="6">
    <location>
        <begin position="498"/>
        <end position="520"/>
    </location>
</feature>
<feature type="binding site" evidence="4">
    <location>
        <position position="269"/>
    </location>
    <ligand>
        <name>S-methyl-5'-thioadenosine</name>
        <dbReference type="ChEBI" id="CHEBI:17509"/>
    </ligand>
</feature>
<dbReference type="UniPathway" id="UPA00248">
    <property type="reaction ID" value="UER00314"/>
</dbReference>
<evidence type="ECO:0000256" key="1">
    <source>
        <dbReference type="ARBA" id="ARBA00007867"/>
    </source>
</evidence>
<keyword evidence="2 4" id="KW-0808">Transferase</keyword>
<reference evidence="8 9" key="1">
    <citation type="submission" date="2017-04" db="EMBL/GenBank/DDBJ databases">
        <title>Complete Genome Sequence of Streptomyces gilvosporeus F607, a Capable Producer of Natamycin.</title>
        <authorList>
            <person name="Zong G."/>
            <person name="Zhong C."/>
            <person name="Fu J."/>
            <person name="Qin R."/>
            <person name="Cao G."/>
        </authorList>
    </citation>
    <scope>NUCLEOTIDE SEQUENCE [LARGE SCALE GENOMIC DNA]</scope>
    <source>
        <strain evidence="8 9">F607</strain>
    </source>
</reference>
<feature type="transmembrane region" description="Helical" evidence="4">
    <location>
        <begin position="163"/>
        <end position="186"/>
    </location>
</feature>
<comment type="pathway">
    <text evidence="4">Amine and polyamine biosynthesis; spermidine biosynthesis; spermidine from putrescine: step 1/1.</text>
</comment>
<dbReference type="STRING" id="553510.B1H19_20220"/>
<dbReference type="PANTHER" id="PTHR43317">
    <property type="entry name" value="THERMOSPERMINE SYNTHASE ACAULIS5"/>
    <property type="match status" value="1"/>
</dbReference>
<evidence type="ECO:0000256" key="4">
    <source>
        <dbReference type="HAMAP-Rule" id="MF_00198"/>
    </source>
</evidence>
<proteinExistence type="inferred from homology"/>
<organism evidence="8 9">
    <name type="scientific">Streptomyces gilvosporeus</name>
    <dbReference type="NCBI Taxonomy" id="553510"/>
    <lineage>
        <taxon>Bacteria</taxon>
        <taxon>Bacillati</taxon>
        <taxon>Actinomycetota</taxon>
        <taxon>Actinomycetes</taxon>
        <taxon>Kitasatosporales</taxon>
        <taxon>Streptomycetaceae</taxon>
        <taxon>Streptomyces</taxon>
    </lineage>
</organism>
<comment type="similarity">
    <text evidence="1 4">Belongs to the spermidine/spermine synthase family.</text>
</comment>
<feature type="binding site" evidence="4">
    <location>
        <position position="336"/>
    </location>
    <ligand>
        <name>spermidine</name>
        <dbReference type="ChEBI" id="CHEBI:57834"/>
    </ligand>
</feature>
<dbReference type="KEGG" id="sgv:B1H19_20220"/>
<feature type="transmembrane region" description="Helical" evidence="4">
    <location>
        <begin position="98"/>
        <end position="122"/>
    </location>
</feature>
<feature type="region of interest" description="Disordered" evidence="6">
    <location>
        <begin position="399"/>
        <end position="421"/>
    </location>
</feature>
<dbReference type="GO" id="GO:0005886">
    <property type="term" value="C:plasma membrane"/>
    <property type="evidence" value="ECO:0007669"/>
    <property type="project" value="UniProtKB-SubCell"/>
</dbReference>
<feature type="binding site" evidence="4">
    <location>
        <begin position="390"/>
        <end position="391"/>
    </location>
    <ligand>
        <name>S-methyl-5'-thioadenosine</name>
        <dbReference type="ChEBI" id="CHEBI:17509"/>
    </ligand>
</feature>
<dbReference type="EC" id="2.5.1.16" evidence="4"/>
<dbReference type="PROSITE" id="PS01330">
    <property type="entry name" value="PABS_1"/>
    <property type="match status" value="1"/>
</dbReference>
<feature type="binding site" evidence="4">
    <location>
        <position position="313"/>
    </location>
    <ligand>
        <name>spermidine</name>
        <dbReference type="ChEBI" id="CHEBI:57834"/>
    </ligand>
</feature>
<evidence type="ECO:0000313" key="8">
    <source>
        <dbReference type="EMBL" id="ARF56197.1"/>
    </source>
</evidence>
<evidence type="ECO:0000256" key="6">
    <source>
        <dbReference type="SAM" id="MobiDB-lite"/>
    </source>
</evidence>
<keyword evidence="4" id="KW-0812">Transmembrane</keyword>
<dbReference type="GO" id="GO:0008295">
    <property type="term" value="P:spermidine biosynthetic process"/>
    <property type="evidence" value="ECO:0007669"/>
    <property type="project" value="UniProtKB-UniRule"/>
</dbReference>
<keyword evidence="4" id="KW-0745">Spermidine biosynthesis</keyword>
<gene>
    <name evidence="4" type="primary">speE</name>
    <name evidence="8" type="ORF">B1H19_20220</name>
</gene>
<dbReference type="RefSeq" id="WP_083106049.1">
    <property type="nucleotide sequence ID" value="NZ_CP020569.1"/>
</dbReference>
<feature type="domain" description="PABS" evidence="7">
    <location>
        <begin position="235"/>
        <end position="512"/>
    </location>
</feature>
<keyword evidence="3 4" id="KW-0620">Polyamine biosynthesis</keyword>
<dbReference type="SUPFAM" id="SSF53335">
    <property type="entry name" value="S-adenosyl-L-methionine-dependent methyltransferases"/>
    <property type="match status" value="1"/>
</dbReference>
<feature type="compositionally biased region" description="Low complexity" evidence="6">
    <location>
        <begin position="402"/>
        <end position="411"/>
    </location>
</feature>
<dbReference type="GO" id="GO:0004766">
    <property type="term" value="F:spermidine synthase activity"/>
    <property type="evidence" value="ECO:0007669"/>
    <property type="project" value="UniProtKB-UniRule"/>
</dbReference>
<feature type="transmembrane region" description="Helical" evidence="4">
    <location>
        <begin position="225"/>
        <end position="244"/>
    </location>
</feature>
<evidence type="ECO:0000313" key="9">
    <source>
        <dbReference type="Proteomes" id="UP000192726"/>
    </source>
</evidence>
<dbReference type="InterPro" id="IPR001045">
    <property type="entry name" value="Spermi_synthase"/>
</dbReference>
<dbReference type="Pfam" id="PF01564">
    <property type="entry name" value="Spermine_synth"/>
    <property type="match status" value="1"/>
</dbReference>
<dbReference type="EMBL" id="CP020569">
    <property type="protein sequence ID" value="ARF56197.1"/>
    <property type="molecule type" value="Genomic_DNA"/>
</dbReference>
<keyword evidence="4" id="KW-0472">Membrane</keyword>
<comment type="function">
    <text evidence="4">Catalyzes the irreversible transfer of a propylamine group from the amino donor S-adenosylmethioninamine (decarboxy-AdoMet) to putrescine (1,4-diaminobutane) to yield spermidine.</text>
</comment>